<dbReference type="GO" id="GO:0005737">
    <property type="term" value="C:cytoplasm"/>
    <property type="evidence" value="ECO:0007669"/>
    <property type="project" value="TreeGrafter"/>
</dbReference>
<dbReference type="SUPFAM" id="SSF56529">
    <property type="entry name" value="FAH"/>
    <property type="match status" value="1"/>
</dbReference>
<dbReference type="InterPro" id="IPR036663">
    <property type="entry name" value="Fumarylacetoacetase_C_sf"/>
</dbReference>
<evidence type="ECO:0000313" key="4">
    <source>
        <dbReference type="Proteomes" id="UP000237798"/>
    </source>
</evidence>
<dbReference type="EMBL" id="PVXP01000043">
    <property type="protein sequence ID" value="PRR83825.1"/>
    <property type="molecule type" value="Genomic_DNA"/>
</dbReference>
<dbReference type="RefSeq" id="WP_106010163.1">
    <property type="nucleotide sequence ID" value="NZ_PVXP01000043.1"/>
</dbReference>
<reference evidence="3 4" key="1">
    <citation type="submission" date="2018-03" db="EMBL/GenBank/DDBJ databases">
        <title>Genome sequence of Clostridium luticellarii DSM 29923.</title>
        <authorList>
            <person name="Poehlein A."/>
            <person name="Daniel R."/>
        </authorList>
    </citation>
    <scope>NUCLEOTIDE SEQUENCE [LARGE SCALE GENOMIC DNA]</scope>
    <source>
        <strain evidence="3 4">DSM 29923</strain>
    </source>
</reference>
<organism evidence="3 4">
    <name type="scientific">Clostridium luticellarii</name>
    <dbReference type="NCBI Taxonomy" id="1691940"/>
    <lineage>
        <taxon>Bacteria</taxon>
        <taxon>Bacillati</taxon>
        <taxon>Bacillota</taxon>
        <taxon>Clostridia</taxon>
        <taxon>Eubacteriales</taxon>
        <taxon>Clostridiaceae</taxon>
        <taxon>Clostridium</taxon>
    </lineage>
</organism>
<protein>
    <submittedName>
        <fullName evidence="3">2-hydroxyhexa-2,4-dienoate hydratase</fullName>
        <ecNumber evidence="3">4.2.1.132</ecNumber>
    </submittedName>
</protein>
<keyword evidence="4" id="KW-1185">Reference proteome</keyword>
<dbReference type="PANTHER" id="PTHR30143">
    <property type="entry name" value="ACID HYDRATASE"/>
    <property type="match status" value="1"/>
</dbReference>
<evidence type="ECO:0000256" key="1">
    <source>
        <dbReference type="ARBA" id="ARBA00023239"/>
    </source>
</evidence>
<name>A0A2T0BIV5_9CLOT</name>
<comment type="caution">
    <text evidence="3">The sequence shown here is derived from an EMBL/GenBank/DDBJ whole genome shotgun (WGS) entry which is preliminary data.</text>
</comment>
<dbReference type="GO" id="GO:0034856">
    <property type="term" value="F:2-hydroxyhexa-2,4-dienoate hydratase activity"/>
    <property type="evidence" value="ECO:0007669"/>
    <property type="project" value="UniProtKB-EC"/>
</dbReference>
<dbReference type="AlphaFoldDB" id="A0A2T0BIV5"/>
<dbReference type="PANTHER" id="PTHR30143:SF0">
    <property type="entry name" value="2-KETO-4-PENTENOATE HYDRATASE"/>
    <property type="match status" value="1"/>
</dbReference>
<dbReference type="EC" id="4.2.1.132" evidence="3"/>
<accession>A0A2T0BIV5</accession>
<sequence length="257" mass="27866">MNYKEIAERLLESEASKIPVGPLTEQYPDLSIEDAYHIQLAGIDMKLSQGRRIIGKKIGLTSRGMQKLLGVNEPDYGHLLDDMLILEGDTLKRSDLIAPKVEGELAFVLKETLKGPGITIADVYRATYGIFPSFEIVDSRVRDWKIKLADTISDNASSARLVLGSKMASIKDLDLKLIGMMFEKNGEMVSSGVGAEVWGNPAAAVAWLANKLSVFDIALEKGEIILAGAFTAAEKAEAGDIFTVSFQGLGSVSIKFV</sequence>
<dbReference type="Gene3D" id="3.90.850.10">
    <property type="entry name" value="Fumarylacetoacetase-like, C-terminal domain"/>
    <property type="match status" value="1"/>
</dbReference>
<gene>
    <name evidence="3" type="primary">tesE</name>
    <name evidence="3" type="ORF">CLLU_25600</name>
</gene>
<dbReference type="InterPro" id="IPR011234">
    <property type="entry name" value="Fumarylacetoacetase-like_C"/>
</dbReference>
<dbReference type="InterPro" id="IPR050772">
    <property type="entry name" value="Hydratase-Decarb/MhpD_sf"/>
</dbReference>
<evidence type="ECO:0000313" key="3">
    <source>
        <dbReference type="EMBL" id="PRR83825.1"/>
    </source>
</evidence>
<keyword evidence="1 3" id="KW-0456">Lyase</keyword>
<dbReference type="Proteomes" id="UP000237798">
    <property type="component" value="Unassembled WGS sequence"/>
</dbReference>
<dbReference type="GO" id="GO:0008684">
    <property type="term" value="F:2-oxopent-4-enoate hydratase activity"/>
    <property type="evidence" value="ECO:0007669"/>
    <property type="project" value="TreeGrafter"/>
</dbReference>
<proteinExistence type="predicted"/>
<dbReference type="OrthoDB" id="9792137at2"/>
<evidence type="ECO:0000259" key="2">
    <source>
        <dbReference type="Pfam" id="PF01557"/>
    </source>
</evidence>
<dbReference type="Pfam" id="PF01557">
    <property type="entry name" value="FAA_hydrolase"/>
    <property type="match status" value="1"/>
</dbReference>
<feature type="domain" description="Fumarylacetoacetase-like C-terminal" evidence="2">
    <location>
        <begin position="98"/>
        <end position="253"/>
    </location>
</feature>